<sequence>MKYYKITENLDKVYGRQDFPNEKYDTSAPNSQQQLDWDEFPDFEPNFSNLYIPPLKHGTTDILSDMAISGKGFIMSEKLKNIFEEYNLGRGLHRFYPLNSFDCKTGKNLSDVHYYFLQVIDLQKNRDVNYINYAQSEFFLRESDIVKDRKNITISNYEDFFKIKQKYRGFSVCYDKLMMSVTFGQEDLDMFFFSRITDFFFSNIVISERLFNRLKEEKMLDNFMYKEVPIVVEKSYPKNETNTKRPGTTWSLLED</sequence>
<dbReference type="AlphaFoldDB" id="A0AAC9Z397"/>
<dbReference type="Proteomes" id="UP000243753">
    <property type="component" value="Chromosome"/>
</dbReference>
<dbReference type="RefSeq" id="WP_095918746.1">
    <property type="nucleotide sequence ID" value="NZ_BOQJ01000025.1"/>
</dbReference>
<evidence type="ECO:0000313" key="2">
    <source>
        <dbReference type="Proteomes" id="UP000243753"/>
    </source>
</evidence>
<reference evidence="2" key="1">
    <citation type="submission" date="2017-06" db="EMBL/GenBank/DDBJ databases">
        <title>Capnocytophaga spp. assemblies.</title>
        <authorList>
            <person name="Gulvik C.A."/>
        </authorList>
    </citation>
    <scope>NUCLEOTIDE SEQUENCE [LARGE SCALE GENOMIC DNA]</scope>
    <source>
        <strain evidence="2">H3936</strain>
    </source>
</reference>
<proteinExistence type="predicted"/>
<accession>A0AAC9Z397</accession>
<dbReference type="EMBL" id="CP022389">
    <property type="protein sequence ID" value="ATA93717.1"/>
    <property type="molecule type" value="Genomic_DNA"/>
</dbReference>
<name>A0AAC9Z397_9FLAO</name>
<protein>
    <submittedName>
        <fullName evidence="1">Uncharacterized protein</fullName>
    </submittedName>
</protein>
<gene>
    <name evidence="1" type="ORF">CGC54_04875</name>
</gene>
<organism evidence="1 2">
    <name type="scientific">Capnocytophaga canimorsus</name>
    <dbReference type="NCBI Taxonomy" id="28188"/>
    <lineage>
        <taxon>Bacteria</taxon>
        <taxon>Pseudomonadati</taxon>
        <taxon>Bacteroidota</taxon>
        <taxon>Flavobacteriia</taxon>
        <taxon>Flavobacteriales</taxon>
        <taxon>Flavobacteriaceae</taxon>
        <taxon>Capnocytophaga</taxon>
    </lineage>
</organism>
<evidence type="ECO:0000313" key="1">
    <source>
        <dbReference type="EMBL" id="ATA93717.1"/>
    </source>
</evidence>